<dbReference type="InterPro" id="IPR002358">
    <property type="entry name" value="Ribosomal_uL6_CS"/>
</dbReference>
<evidence type="ECO:0000259" key="5">
    <source>
        <dbReference type="Pfam" id="PF00347"/>
    </source>
</evidence>
<dbReference type="InterPro" id="IPR036789">
    <property type="entry name" value="Ribosomal_uL6-like_a/b-dom_sf"/>
</dbReference>
<keyword evidence="2 4" id="KW-0689">Ribosomal protein</keyword>
<dbReference type="InterPro" id="IPR020040">
    <property type="entry name" value="Ribosomal_uL6_a/b-dom"/>
</dbReference>
<protein>
    <submittedName>
        <fullName evidence="6">Ribosomal protein L6</fullName>
    </submittedName>
</protein>
<reference evidence="6" key="1">
    <citation type="journal article" date="2021" name="Ecol Indic">
        <title>Morphological and molecular identification reveals that waters from an isolated oasis in Tamanrasset (extreme South of Algerian Sahara) are colonized by opportunistic and pollution-tolerant diatom species.</title>
        <authorList>
            <person name="Gastineau R."/>
            <person name="Hamedi C."/>
            <person name="Baba Hamed M.B."/>
            <person name="Abi-Ayad S.-M.E.-A."/>
            <person name="Bak M."/>
            <person name="Lemieux C."/>
            <person name="Turmel M."/>
            <person name="Dobosz S."/>
            <person name="Wrobel R.J."/>
            <person name="Kierzek A."/>
            <person name="Lange-Bertalot H."/>
            <person name="Witkowski A."/>
        </authorList>
    </citation>
    <scope>NUCLEOTIDE SEQUENCE</scope>
    <source>
        <strain evidence="6">SZCZR1829</strain>
    </source>
</reference>
<dbReference type="InterPro" id="IPR000702">
    <property type="entry name" value="Ribosomal_uL6-like"/>
</dbReference>
<dbReference type="PANTHER" id="PTHR11655:SF14">
    <property type="entry name" value="LARGE RIBOSOMAL SUBUNIT PROTEIN UL6M"/>
    <property type="match status" value="1"/>
</dbReference>
<evidence type="ECO:0000256" key="2">
    <source>
        <dbReference type="ARBA" id="ARBA00022980"/>
    </source>
</evidence>
<evidence type="ECO:0000256" key="4">
    <source>
        <dbReference type="RuleBase" id="RU003869"/>
    </source>
</evidence>
<evidence type="ECO:0000256" key="1">
    <source>
        <dbReference type="ARBA" id="ARBA00009356"/>
    </source>
</evidence>
<dbReference type="EMBL" id="MT383640">
    <property type="protein sequence ID" value="QWM93297.1"/>
    <property type="molecule type" value="Genomic_DNA"/>
</dbReference>
<proteinExistence type="inferred from homology"/>
<dbReference type="GeneID" id="67123406"/>
<feature type="domain" description="Large ribosomal subunit protein uL6 alpha-beta" evidence="5">
    <location>
        <begin position="121"/>
        <end position="179"/>
    </location>
</feature>
<keyword evidence="3 4" id="KW-0687">Ribonucleoprotein</keyword>
<dbReference type="GO" id="GO:0003735">
    <property type="term" value="F:structural constituent of ribosome"/>
    <property type="evidence" value="ECO:0007669"/>
    <property type="project" value="InterPro"/>
</dbReference>
<dbReference type="GO" id="GO:0019843">
    <property type="term" value="F:rRNA binding"/>
    <property type="evidence" value="ECO:0007669"/>
    <property type="project" value="InterPro"/>
</dbReference>
<dbReference type="PANTHER" id="PTHR11655">
    <property type="entry name" value="60S/50S RIBOSOMAL PROTEIN L6/L9"/>
    <property type="match status" value="1"/>
</dbReference>
<dbReference type="GO" id="GO:0006412">
    <property type="term" value="P:translation"/>
    <property type="evidence" value="ECO:0007669"/>
    <property type="project" value="InterPro"/>
</dbReference>
<dbReference type="RefSeq" id="YP_010133807.1">
    <property type="nucleotide sequence ID" value="NC_056789.1"/>
</dbReference>
<organism evidence="6">
    <name type="scientific">Fistulifera saprophila</name>
    <dbReference type="NCBI Taxonomy" id="880757"/>
    <lineage>
        <taxon>Eukaryota</taxon>
        <taxon>Sar</taxon>
        <taxon>Stramenopiles</taxon>
        <taxon>Ochrophyta</taxon>
        <taxon>Bacillariophyta</taxon>
        <taxon>Bacillariophyceae</taxon>
        <taxon>Bacillariophycidae</taxon>
        <taxon>Naviculales</taxon>
        <taxon>Naviculaceae</taxon>
        <taxon>Fistulifera</taxon>
    </lineage>
</organism>
<dbReference type="SUPFAM" id="SSF56053">
    <property type="entry name" value="Ribosomal protein L6"/>
    <property type="match status" value="2"/>
</dbReference>
<evidence type="ECO:0000256" key="3">
    <source>
        <dbReference type="ARBA" id="ARBA00023274"/>
    </source>
</evidence>
<dbReference type="GO" id="GO:0005840">
    <property type="term" value="C:ribosome"/>
    <property type="evidence" value="ECO:0007669"/>
    <property type="project" value="UniProtKB-KW"/>
</dbReference>
<dbReference type="PRINTS" id="PR00059">
    <property type="entry name" value="RIBOSOMALL6"/>
</dbReference>
<keyword evidence="6" id="KW-0496">Mitochondrion</keyword>
<dbReference type="AlphaFoldDB" id="A0A8F1B7A8"/>
<dbReference type="PROSITE" id="PS00525">
    <property type="entry name" value="RIBOSOMAL_L6_1"/>
    <property type="match status" value="1"/>
</dbReference>
<accession>A0A8F1B7A8</accession>
<geneLocation type="mitochondrion" evidence="6"/>
<dbReference type="GO" id="GO:1990904">
    <property type="term" value="C:ribonucleoprotein complex"/>
    <property type="evidence" value="ECO:0007669"/>
    <property type="project" value="UniProtKB-KW"/>
</dbReference>
<name>A0A8F1B7A8_9STRA</name>
<dbReference type="Pfam" id="PF00347">
    <property type="entry name" value="Ribosomal_L6"/>
    <property type="match status" value="1"/>
</dbReference>
<gene>
    <name evidence="6" type="primary">rpl6</name>
</gene>
<evidence type="ECO:0000313" key="6">
    <source>
        <dbReference type="EMBL" id="QWM93297.1"/>
    </source>
</evidence>
<dbReference type="Gene3D" id="3.90.930.12">
    <property type="entry name" value="Ribosomal protein L6, alpha-beta domain"/>
    <property type="match status" value="2"/>
</dbReference>
<dbReference type="PIRSF" id="PIRSF002162">
    <property type="entry name" value="Ribosomal_L6"/>
    <property type="match status" value="1"/>
</dbReference>
<dbReference type="InterPro" id="IPR019906">
    <property type="entry name" value="Ribosomal_uL6_bac-type"/>
</dbReference>
<comment type="similarity">
    <text evidence="1 4">Belongs to the universal ribosomal protein uL6 family.</text>
</comment>
<sequence length="192" mass="22290">MEKTHNNKYIIKIPSHVTILYLSDKNILTVIGPLKRKSLNLKLKVFFSEDQKTITVSSEPCLKISNKQKKNINALKGTTAALIKQVILETSYLLYQKLKFVGIGYRTFDVDNFENRLLMFRLGYSHPIFFKISEEAKIFCLKRIKLFIYGNSYQNITQTAALIRSYKKPEPYKGKGILYENEKINIKEGKKV</sequence>